<dbReference type="InterPro" id="IPR052786">
    <property type="entry name" value="Spore_wall_assembly"/>
</dbReference>
<organism evidence="3 4">
    <name type="scientific">Lachnellula subtilissima</name>
    <dbReference type="NCBI Taxonomy" id="602034"/>
    <lineage>
        <taxon>Eukaryota</taxon>
        <taxon>Fungi</taxon>
        <taxon>Dikarya</taxon>
        <taxon>Ascomycota</taxon>
        <taxon>Pezizomycotina</taxon>
        <taxon>Leotiomycetes</taxon>
        <taxon>Helotiales</taxon>
        <taxon>Lachnaceae</taxon>
        <taxon>Lachnellula</taxon>
    </lineage>
</organism>
<dbReference type="EMBL" id="QGMJ01000772">
    <property type="protein sequence ID" value="TVY33605.1"/>
    <property type="molecule type" value="Genomic_DNA"/>
</dbReference>
<keyword evidence="2" id="KW-0812">Transmembrane</keyword>
<dbReference type="GO" id="GO:0005811">
    <property type="term" value="C:lipid droplet"/>
    <property type="evidence" value="ECO:0007669"/>
    <property type="project" value="TreeGrafter"/>
</dbReference>
<reference evidence="3 4" key="1">
    <citation type="submission" date="2018-05" db="EMBL/GenBank/DDBJ databases">
        <title>Genome sequencing and assembly of the regulated plant pathogen Lachnellula willkommii and related sister species for the development of diagnostic species identification markers.</title>
        <authorList>
            <person name="Giroux E."/>
            <person name="Bilodeau G."/>
        </authorList>
    </citation>
    <scope>NUCLEOTIDE SEQUENCE [LARGE SCALE GENOMIC DNA]</scope>
    <source>
        <strain evidence="3 4">CBS 197.66</strain>
    </source>
</reference>
<dbReference type="PANTHER" id="PTHR34292:SF2">
    <property type="entry name" value="OUTER SPORE WALL PROTEIN LDS1"/>
    <property type="match status" value="1"/>
</dbReference>
<feature type="transmembrane region" description="Helical" evidence="2">
    <location>
        <begin position="60"/>
        <end position="80"/>
    </location>
</feature>
<protein>
    <recommendedName>
        <fullName evidence="5">Outer spore wall protein RRT8</fullName>
    </recommendedName>
</protein>
<dbReference type="GO" id="GO:0005628">
    <property type="term" value="C:prospore membrane"/>
    <property type="evidence" value="ECO:0007669"/>
    <property type="project" value="TreeGrafter"/>
</dbReference>
<feature type="compositionally biased region" description="Basic and acidic residues" evidence="1">
    <location>
        <begin position="324"/>
        <end position="333"/>
    </location>
</feature>
<accession>A0A8H8RE19</accession>
<dbReference type="Proteomes" id="UP000462212">
    <property type="component" value="Unassembled WGS sequence"/>
</dbReference>
<feature type="compositionally biased region" description="Polar residues" evidence="1">
    <location>
        <begin position="310"/>
        <end position="323"/>
    </location>
</feature>
<feature type="transmembrane region" description="Helical" evidence="2">
    <location>
        <begin position="265"/>
        <end position="288"/>
    </location>
</feature>
<evidence type="ECO:0000256" key="1">
    <source>
        <dbReference type="SAM" id="MobiDB-lite"/>
    </source>
</evidence>
<evidence type="ECO:0000313" key="3">
    <source>
        <dbReference type="EMBL" id="TVY33605.1"/>
    </source>
</evidence>
<evidence type="ECO:0000256" key="2">
    <source>
        <dbReference type="SAM" id="Phobius"/>
    </source>
</evidence>
<dbReference type="OrthoDB" id="10012223at2759"/>
<comment type="caution">
    <text evidence="3">The sequence shown here is derived from an EMBL/GenBank/DDBJ whole genome shotgun (WGS) entry which is preliminary data.</text>
</comment>
<keyword evidence="4" id="KW-1185">Reference proteome</keyword>
<feature type="transmembrane region" description="Helical" evidence="2">
    <location>
        <begin position="177"/>
        <end position="197"/>
    </location>
</feature>
<dbReference type="PANTHER" id="PTHR34292">
    <property type="entry name" value="OUTER SPORE WALL PROTEIN LDS1"/>
    <property type="match status" value="1"/>
</dbReference>
<feature type="transmembrane region" description="Helical" evidence="2">
    <location>
        <begin position="92"/>
        <end position="113"/>
    </location>
</feature>
<keyword evidence="2" id="KW-0472">Membrane</keyword>
<evidence type="ECO:0000313" key="4">
    <source>
        <dbReference type="Proteomes" id="UP000462212"/>
    </source>
</evidence>
<dbReference type="AlphaFoldDB" id="A0A8H8RE19"/>
<proteinExistence type="predicted"/>
<keyword evidence="2" id="KW-1133">Transmembrane helix</keyword>
<gene>
    <name evidence="3" type="ORF">LSUB1_G007088</name>
</gene>
<feature type="region of interest" description="Disordered" evidence="1">
    <location>
        <begin position="308"/>
        <end position="333"/>
    </location>
</feature>
<sequence length="333" mass="36862">MSSSIDSAKTKAKEVAVEDFNKAKALAQSAARSGAYLYPIKGIFYFLSHRSLWKPLLSKLAPTMTLSLGVISFMFIFAYLPQAAVLSVVNGPLAAITTILLTLSESSTIITLLSKNFLLQDALVDTFDGVLVARKQTGVLSEGRQLKAGNFNDPIAKLGKLIKSPFEKFTPKALIRYVMYLPLNFIPIVGTVIFVLLQGKARGNAVHTRLKKWSNSQREQWLKENTAPYTAIYTPPAEHYIRTSARTAKMRHHAAWMWLSEKENVLYRFGTIATLLELIPIASILFAFTNTVGAALWAAESPPANWLDSIESNNTSMTEMQSPKTRDESKKAA</sequence>
<evidence type="ECO:0008006" key="5">
    <source>
        <dbReference type="Google" id="ProtNLM"/>
    </source>
</evidence>
<name>A0A8H8RE19_9HELO</name>
<dbReference type="GO" id="GO:0005619">
    <property type="term" value="C:ascospore wall"/>
    <property type="evidence" value="ECO:0007669"/>
    <property type="project" value="TreeGrafter"/>
</dbReference>